<evidence type="ECO:0000259" key="4">
    <source>
        <dbReference type="SMART" id="SM00322"/>
    </source>
</evidence>
<name>A0A8T2TBB0_CERRI</name>
<dbReference type="InterPro" id="IPR004088">
    <property type="entry name" value="KH_dom_type_1"/>
</dbReference>
<dbReference type="PANTHER" id="PTHR10288">
    <property type="entry name" value="KH DOMAIN CONTAINING RNA BINDING PROTEIN"/>
    <property type="match status" value="1"/>
</dbReference>
<comment type="caution">
    <text evidence="5">The sequence shown here is derived from an EMBL/GenBank/DDBJ whole genome shotgun (WGS) entry which is preliminary data.</text>
</comment>
<feature type="domain" description="K Homology" evidence="4">
    <location>
        <begin position="383"/>
        <end position="458"/>
    </location>
</feature>
<evidence type="ECO:0000256" key="1">
    <source>
        <dbReference type="ARBA" id="ARBA00022737"/>
    </source>
</evidence>
<protein>
    <recommendedName>
        <fullName evidence="4">K Homology domain-containing protein</fullName>
    </recommendedName>
</protein>
<dbReference type="EMBL" id="CM035419">
    <property type="protein sequence ID" value="KAH7415013.1"/>
    <property type="molecule type" value="Genomic_DNA"/>
</dbReference>
<accession>A0A8T2TBB0</accession>
<feature type="domain" description="K Homology" evidence="4">
    <location>
        <begin position="40"/>
        <end position="117"/>
    </location>
</feature>
<keyword evidence="2" id="KW-0694">RNA-binding</keyword>
<dbReference type="InterPro" id="IPR036612">
    <property type="entry name" value="KH_dom_type_1_sf"/>
</dbReference>
<keyword evidence="6" id="KW-1185">Reference proteome</keyword>
<feature type="compositionally biased region" description="Basic and acidic residues" evidence="3">
    <location>
        <begin position="12"/>
        <end position="23"/>
    </location>
</feature>
<sequence length="545" mass="59070">MDGYGSSSGKRSFREDDAGDRNGRQKKRSNSANDLSAQAEEIEYRILCPGNKIGSLIGKGGSVIKALRTECRSKIKVEDPVSGSEERVVFISSSADHFRESSFYVCAAQEALLKVYAKITDPDDEDEPPQPVSVRLLVPKSHIGCLLGKGGKIIEQMRKDIGAQIRILPKEQQPPSADSTDEVVQVAGDAALVRKAVFEISTRLYENATGERNQKGVYSSQNPASRMMPMFGSGMYPSAGYLQAGSVVGPIADPMQGFGYSYAGMYGDAGMGSSWGMAMPPMGPGTNAHADGATEEEFTIRLICPNPRIGSIIGKGGNIIKKMREDTGAKIKVEEQIADCDERVVVISSTEFVDTYPSPTIQAVLQVFRRLAELQIEKDMENKSFMVRLLVPSNQIGCLLGKGGSIVNEMRKATRANIRISPKDEPSKCAEEKDELVQIMGDQAVVHDALLQILNRLRGNVFKGQEGPDVGSRFGPSMFSPSGALYGGTTLTKSFRGGLDSGSLEPMYPLTNVGYSGLHYGFSGMGSQPSYGIEREGKESRRRQR</sequence>
<gene>
    <name evidence="5" type="ORF">KP509_14G023600</name>
</gene>
<keyword evidence="1" id="KW-0677">Repeat</keyword>
<feature type="domain" description="K Homology" evidence="4">
    <location>
        <begin position="130"/>
        <end position="205"/>
    </location>
</feature>
<dbReference type="CDD" id="cd22460">
    <property type="entry name" value="KH-I_PEPPER_rpt2_like"/>
    <property type="match status" value="2"/>
</dbReference>
<dbReference type="SMART" id="SM00322">
    <property type="entry name" value="KH"/>
    <property type="match status" value="4"/>
</dbReference>
<feature type="region of interest" description="Disordered" evidence="3">
    <location>
        <begin position="1"/>
        <end position="35"/>
    </location>
</feature>
<feature type="compositionally biased region" description="Polar residues" evidence="3">
    <location>
        <begin position="1"/>
        <end position="10"/>
    </location>
</feature>
<proteinExistence type="predicted"/>
<evidence type="ECO:0000313" key="6">
    <source>
        <dbReference type="Proteomes" id="UP000825935"/>
    </source>
</evidence>
<organism evidence="5 6">
    <name type="scientific">Ceratopteris richardii</name>
    <name type="common">Triangle waterfern</name>
    <dbReference type="NCBI Taxonomy" id="49495"/>
    <lineage>
        <taxon>Eukaryota</taxon>
        <taxon>Viridiplantae</taxon>
        <taxon>Streptophyta</taxon>
        <taxon>Embryophyta</taxon>
        <taxon>Tracheophyta</taxon>
        <taxon>Polypodiopsida</taxon>
        <taxon>Polypodiidae</taxon>
        <taxon>Polypodiales</taxon>
        <taxon>Pteridineae</taxon>
        <taxon>Pteridaceae</taxon>
        <taxon>Parkerioideae</taxon>
        <taxon>Ceratopteris</taxon>
    </lineage>
</organism>
<dbReference type="Gene3D" id="3.30.1370.10">
    <property type="entry name" value="K Homology domain, type 1"/>
    <property type="match status" value="2"/>
</dbReference>
<dbReference type="CDD" id="cd22459">
    <property type="entry name" value="KH-I_PEPPER_rpt1_like"/>
    <property type="match status" value="2"/>
</dbReference>
<dbReference type="InterPro" id="IPR004087">
    <property type="entry name" value="KH_dom"/>
</dbReference>
<dbReference type="GO" id="GO:0003723">
    <property type="term" value="F:RNA binding"/>
    <property type="evidence" value="ECO:0007669"/>
    <property type="project" value="UniProtKB-UniRule"/>
</dbReference>
<evidence type="ECO:0000256" key="2">
    <source>
        <dbReference type="PROSITE-ProRule" id="PRU00117"/>
    </source>
</evidence>
<dbReference type="AlphaFoldDB" id="A0A8T2TBB0"/>
<evidence type="ECO:0000313" key="5">
    <source>
        <dbReference type="EMBL" id="KAH7415013.1"/>
    </source>
</evidence>
<evidence type="ECO:0000256" key="3">
    <source>
        <dbReference type="SAM" id="MobiDB-lite"/>
    </source>
</evidence>
<dbReference type="Pfam" id="PF00013">
    <property type="entry name" value="KH_1"/>
    <property type="match status" value="4"/>
</dbReference>
<feature type="domain" description="K Homology" evidence="4">
    <location>
        <begin position="296"/>
        <end position="376"/>
    </location>
</feature>
<reference evidence="5" key="1">
    <citation type="submission" date="2021-08" db="EMBL/GenBank/DDBJ databases">
        <title>WGS assembly of Ceratopteris richardii.</title>
        <authorList>
            <person name="Marchant D.B."/>
            <person name="Chen G."/>
            <person name="Jenkins J."/>
            <person name="Shu S."/>
            <person name="Leebens-Mack J."/>
            <person name="Grimwood J."/>
            <person name="Schmutz J."/>
            <person name="Soltis P."/>
            <person name="Soltis D."/>
            <person name="Chen Z.-H."/>
        </authorList>
    </citation>
    <scope>NUCLEOTIDE SEQUENCE</scope>
    <source>
        <strain evidence="5">Whitten #5841</strain>
        <tissue evidence="5">Leaf</tissue>
    </source>
</reference>
<dbReference type="Proteomes" id="UP000825935">
    <property type="component" value="Chromosome 14"/>
</dbReference>
<dbReference type="SUPFAM" id="SSF54791">
    <property type="entry name" value="Eukaryotic type KH-domain (KH-domain type I)"/>
    <property type="match status" value="4"/>
</dbReference>
<dbReference type="OrthoDB" id="442947at2759"/>
<dbReference type="Gene3D" id="3.30.310.210">
    <property type="match status" value="1"/>
</dbReference>
<dbReference type="PROSITE" id="PS50084">
    <property type="entry name" value="KH_TYPE_1"/>
    <property type="match status" value="4"/>
</dbReference>
<dbReference type="OMA" id="PLMSHAC"/>